<feature type="compositionally biased region" description="Basic and acidic residues" evidence="1">
    <location>
        <begin position="158"/>
        <end position="168"/>
    </location>
</feature>
<feature type="compositionally biased region" description="Low complexity" evidence="1">
    <location>
        <begin position="7"/>
        <end position="19"/>
    </location>
</feature>
<dbReference type="VEuPathDB" id="FungiDB:SI65_06108"/>
<organism evidence="2 3">
    <name type="scientific">Aspergillus cristatus</name>
    <name type="common">Chinese Fuzhuan brick tea-fermentation fungus</name>
    <name type="synonym">Eurotium cristatum</name>
    <dbReference type="NCBI Taxonomy" id="573508"/>
    <lineage>
        <taxon>Eukaryota</taxon>
        <taxon>Fungi</taxon>
        <taxon>Dikarya</taxon>
        <taxon>Ascomycota</taxon>
        <taxon>Pezizomycotina</taxon>
        <taxon>Eurotiomycetes</taxon>
        <taxon>Eurotiomycetidae</taxon>
        <taxon>Eurotiales</taxon>
        <taxon>Aspergillaceae</taxon>
        <taxon>Aspergillus</taxon>
        <taxon>Aspergillus subgen. Aspergillus</taxon>
    </lineage>
</organism>
<keyword evidence="3" id="KW-1185">Reference proteome</keyword>
<evidence type="ECO:0000313" key="3">
    <source>
        <dbReference type="Proteomes" id="UP000094569"/>
    </source>
</evidence>
<accession>A0A1E3BBA2</accession>
<evidence type="ECO:0000256" key="1">
    <source>
        <dbReference type="SAM" id="MobiDB-lite"/>
    </source>
</evidence>
<feature type="region of interest" description="Disordered" evidence="1">
    <location>
        <begin position="146"/>
        <end position="168"/>
    </location>
</feature>
<name>A0A1E3BBA2_ASPCR</name>
<feature type="region of interest" description="Disordered" evidence="1">
    <location>
        <begin position="1"/>
        <end position="23"/>
    </location>
</feature>
<sequence>MNVLSNTQSIEQTIESSTESGRRSATVFTIQTIFIRHSSAPAGGRDGPGISPQNARTPREHGLREIEGEWEGNKDGKEDGGGTGEYDISRRQGKSGLWRKKWKAERNEKECGGRLREDGKETEAVVLQRPSSENLDMQYISRILDDNGPGGWQGRAWETTDEHQEYGQ</sequence>
<dbReference type="Proteomes" id="UP000094569">
    <property type="component" value="Unassembled WGS sequence"/>
</dbReference>
<reference evidence="2 3" key="1">
    <citation type="journal article" date="2016" name="BMC Genomics">
        <title>Comparative genomic and transcriptomic analyses of the Fuzhuan brick tea-fermentation fungus Aspergillus cristatus.</title>
        <authorList>
            <person name="Ge Y."/>
            <person name="Wang Y."/>
            <person name="Liu Y."/>
            <person name="Tan Y."/>
            <person name="Ren X."/>
            <person name="Zhang X."/>
            <person name="Hyde K.D."/>
            <person name="Liu Y."/>
            <person name="Liu Z."/>
        </authorList>
    </citation>
    <scope>NUCLEOTIDE SEQUENCE [LARGE SCALE GENOMIC DNA]</scope>
    <source>
        <strain evidence="2 3">GZAAS20.1005</strain>
    </source>
</reference>
<gene>
    <name evidence="2" type="ORF">SI65_06108</name>
</gene>
<proteinExistence type="predicted"/>
<comment type="caution">
    <text evidence="2">The sequence shown here is derived from an EMBL/GenBank/DDBJ whole genome shotgun (WGS) entry which is preliminary data.</text>
</comment>
<dbReference type="AlphaFoldDB" id="A0A1E3BBA2"/>
<protein>
    <submittedName>
        <fullName evidence="2">Uncharacterized protein</fullName>
    </submittedName>
</protein>
<dbReference type="EMBL" id="JXNT01000006">
    <property type="protein sequence ID" value="ODM18237.1"/>
    <property type="molecule type" value="Genomic_DNA"/>
</dbReference>
<evidence type="ECO:0000313" key="2">
    <source>
        <dbReference type="EMBL" id="ODM18237.1"/>
    </source>
</evidence>
<feature type="compositionally biased region" description="Basic and acidic residues" evidence="1">
    <location>
        <begin position="57"/>
        <end position="80"/>
    </location>
</feature>
<feature type="region of interest" description="Disordered" evidence="1">
    <location>
        <begin position="38"/>
        <end position="92"/>
    </location>
</feature>